<organism evidence="2 3">
    <name type="scientific">Variovorax ureilyticus</name>
    <dbReference type="NCBI Taxonomy" id="1836198"/>
    <lineage>
        <taxon>Bacteria</taxon>
        <taxon>Pseudomonadati</taxon>
        <taxon>Pseudomonadota</taxon>
        <taxon>Betaproteobacteria</taxon>
        <taxon>Burkholderiales</taxon>
        <taxon>Comamonadaceae</taxon>
        <taxon>Variovorax</taxon>
    </lineage>
</organism>
<feature type="signal peptide" evidence="1">
    <location>
        <begin position="1"/>
        <end position="33"/>
    </location>
</feature>
<gene>
    <name evidence="2" type="ORF">WKW77_08830</name>
</gene>
<dbReference type="EMBL" id="JBBKZU010000003">
    <property type="protein sequence ID" value="MEJ8811169.1"/>
    <property type="molecule type" value="Genomic_DNA"/>
</dbReference>
<evidence type="ECO:0000256" key="1">
    <source>
        <dbReference type="SAM" id="SignalP"/>
    </source>
</evidence>
<evidence type="ECO:0000313" key="3">
    <source>
        <dbReference type="Proteomes" id="UP001365846"/>
    </source>
</evidence>
<keyword evidence="1" id="KW-0732">Signal</keyword>
<dbReference type="RefSeq" id="WP_340356481.1">
    <property type="nucleotide sequence ID" value="NZ_JBBKZU010000003.1"/>
</dbReference>
<dbReference type="Proteomes" id="UP001365846">
    <property type="component" value="Unassembled WGS sequence"/>
</dbReference>
<accession>A0ABU8VBY1</accession>
<sequence>MKQTEKGYAMKLVRALSLSMAALAGVAAPPALADPQRAQVAELKTVYLTCEQAAARTILDMAAAAFCSRYAEELLRRGFAGDFNQLLAWWREAKEDAVALEGDKSESADEQSATATTH</sequence>
<keyword evidence="3" id="KW-1185">Reference proteome</keyword>
<comment type="caution">
    <text evidence="2">The sequence shown here is derived from an EMBL/GenBank/DDBJ whole genome shotgun (WGS) entry which is preliminary data.</text>
</comment>
<evidence type="ECO:0000313" key="2">
    <source>
        <dbReference type="EMBL" id="MEJ8811169.1"/>
    </source>
</evidence>
<feature type="chain" id="PRO_5046906661" evidence="1">
    <location>
        <begin position="34"/>
        <end position="118"/>
    </location>
</feature>
<name>A0ABU8VBY1_9BURK</name>
<protein>
    <submittedName>
        <fullName evidence="2">Uncharacterized protein</fullName>
    </submittedName>
</protein>
<reference evidence="2 3" key="1">
    <citation type="submission" date="2024-03" db="EMBL/GenBank/DDBJ databases">
        <title>Novel species of the genus Variovorax.</title>
        <authorList>
            <person name="Liu Q."/>
            <person name="Xin Y.-H."/>
        </authorList>
    </citation>
    <scope>NUCLEOTIDE SEQUENCE [LARGE SCALE GENOMIC DNA]</scope>
    <source>
        <strain evidence="2 3">KACC 18899</strain>
    </source>
</reference>
<proteinExistence type="predicted"/>